<keyword evidence="5" id="KW-0547">Nucleotide-binding</keyword>
<evidence type="ECO:0000256" key="3">
    <source>
        <dbReference type="ARBA" id="ARBA00014701"/>
    </source>
</evidence>
<evidence type="ECO:0000313" key="9">
    <source>
        <dbReference type="EMBL" id="MBA5729289.1"/>
    </source>
</evidence>
<proteinExistence type="inferred from homology"/>
<keyword evidence="7" id="KW-0067">ATP-binding</keyword>
<accession>A0A839A512</accession>
<name>A0A839A512_9LACT</name>
<gene>
    <name evidence="9" type="ORF">HW423_05775</name>
</gene>
<comment type="similarity">
    <text evidence="1">Belongs to the ROK (NagC/XylR) family.</text>
</comment>
<evidence type="ECO:0000256" key="5">
    <source>
        <dbReference type="ARBA" id="ARBA00022741"/>
    </source>
</evidence>
<dbReference type="PROSITE" id="PS01125">
    <property type="entry name" value="ROK"/>
    <property type="match status" value="1"/>
</dbReference>
<dbReference type="GO" id="GO:0005737">
    <property type="term" value="C:cytoplasm"/>
    <property type="evidence" value="ECO:0007669"/>
    <property type="project" value="InterPro"/>
</dbReference>
<dbReference type="EC" id="2.7.1.2" evidence="2"/>
<protein>
    <recommendedName>
        <fullName evidence="3">Glucokinase</fullName>
        <ecNumber evidence="2">2.7.1.2</ecNumber>
    </recommendedName>
    <alternativeName>
        <fullName evidence="8">Glucose kinase</fullName>
    </alternativeName>
</protein>
<organism evidence="9 10">
    <name type="scientific">Ruoffia halotolerans</name>
    <dbReference type="NCBI Taxonomy" id="2748684"/>
    <lineage>
        <taxon>Bacteria</taxon>
        <taxon>Bacillati</taxon>
        <taxon>Bacillota</taxon>
        <taxon>Bacilli</taxon>
        <taxon>Lactobacillales</taxon>
        <taxon>Aerococcaceae</taxon>
        <taxon>Ruoffia</taxon>
    </lineage>
</organism>
<sequence length="327" mass="34590">MMTTKDKIIAIDLGGTSAKLAIVSTNGEILQKWSVNTVVLNGGKAIVPNLIESIQERMDLYQLTTEDFLGIGMGSPGTVNHIDLTVIGAYNLNWVETQNVGEQFSQAFKLPFYLDNDANIAALGEQRHGSGDNASDVVMVTLGTGVGGGIIVDGQIVHGNSGAAGEIGHMTIDKDSGIACTCGKIGCLEALASATGLMNLTREYSEEYSGDSEIKQRIDNGDELTAKDIFEASEQHDMFAKHVVEQFGEYLGLGCSHIVNMLNPSKIILGGGVAQAGEYLRELVARHCDNYIFPALKGKTEIVIASLGNDAALLGAAELVNDGKLVG</sequence>
<keyword evidence="10" id="KW-1185">Reference proteome</keyword>
<dbReference type="NCBIfam" id="TIGR00744">
    <property type="entry name" value="ROK_glcA_fam"/>
    <property type="match status" value="1"/>
</dbReference>
<dbReference type="GO" id="GO:0006096">
    <property type="term" value="P:glycolytic process"/>
    <property type="evidence" value="ECO:0007669"/>
    <property type="project" value="InterPro"/>
</dbReference>
<evidence type="ECO:0000256" key="1">
    <source>
        <dbReference type="ARBA" id="ARBA00006479"/>
    </source>
</evidence>
<evidence type="ECO:0000256" key="7">
    <source>
        <dbReference type="ARBA" id="ARBA00022840"/>
    </source>
</evidence>
<dbReference type="Pfam" id="PF00480">
    <property type="entry name" value="ROK"/>
    <property type="match status" value="1"/>
</dbReference>
<dbReference type="InterPro" id="IPR004654">
    <property type="entry name" value="ROK_glcA"/>
</dbReference>
<evidence type="ECO:0000256" key="2">
    <source>
        <dbReference type="ARBA" id="ARBA00012323"/>
    </source>
</evidence>
<evidence type="ECO:0000256" key="8">
    <source>
        <dbReference type="ARBA" id="ARBA00032386"/>
    </source>
</evidence>
<dbReference type="Proteomes" id="UP000571018">
    <property type="component" value="Unassembled WGS sequence"/>
</dbReference>
<dbReference type="GO" id="GO:0005524">
    <property type="term" value="F:ATP binding"/>
    <property type="evidence" value="ECO:0007669"/>
    <property type="project" value="UniProtKB-KW"/>
</dbReference>
<dbReference type="EMBL" id="JACAOA010000012">
    <property type="protein sequence ID" value="MBA5729289.1"/>
    <property type="molecule type" value="Genomic_DNA"/>
</dbReference>
<dbReference type="InterPro" id="IPR043129">
    <property type="entry name" value="ATPase_NBD"/>
</dbReference>
<evidence type="ECO:0000313" key="10">
    <source>
        <dbReference type="Proteomes" id="UP000571018"/>
    </source>
</evidence>
<dbReference type="AlphaFoldDB" id="A0A839A512"/>
<keyword evidence="6 9" id="KW-0418">Kinase</keyword>
<reference evidence="9 10" key="1">
    <citation type="submission" date="2020-06" db="EMBL/GenBank/DDBJ databases">
        <title>Reclassification of Facklamia ignava, Facklamia soureckii and Facklami tabacinasalis as Falseniella iganva gen. nov., comb. nov., Hutsoniella ignava gen. nov., comb. nov., and Ruoffia tabacinasalis gen. nov., comb. nov and description of Ruoffia haltotolerans sp. nov., isolated from hypersaline Inland Sea of Qatar.</title>
        <authorList>
            <person name="Fotedar R."/>
            <person name="Sankaranarayanan K."/>
            <person name="Lawson P."/>
            <person name="Caldwell M."/>
            <person name="Zeyara A."/>
            <person name="Al Malki A."/>
            <person name="Ali M."/>
        </authorList>
    </citation>
    <scope>NUCLEOTIDE SEQUENCE [LARGE SCALE GENOMIC DNA]</scope>
    <source>
        <strain evidence="9 10">INB8</strain>
    </source>
</reference>
<dbReference type="PANTHER" id="PTHR18964">
    <property type="entry name" value="ROK (REPRESSOR, ORF, KINASE) FAMILY"/>
    <property type="match status" value="1"/>
</dbReference>
<dbReference type="SUPFAM" id="SSF53067">
    <property type="entry name" value="Actin-like ATPase domain"/>
    <property type="match status" value="1"/>
</dbReference>
<keyword evidence="4 9" id="KW-0808">Transferase</keyword>
<dbReference type="GO" id="GO:0004340">
    <property type="term" value="F:glucokinase activity"/>
    <property type="evidence" value="ECO:0007669"/>
    <property type="project" value="UniProtKB-EC"/>
</dbReference>
<dbReference type="Gene3D" id="3.30.420.40">
    <property type="match status" value="2"/>
</dbReference>
<evidence type="ECO:0000256" key="6">
    <source>
        <dbReference type="ARBA" id="ARBA00022777"/>
    </source>
</evidence>
<dbReference type="InterPro" id="IPR049874">
    <property type="entry name" value="ROK_cs"/>
</dbReference>
<comment type="caution">
    <text evidence="9">The sequence shown here is derived from an EMBL/GenBank/DDBJ whole genome shotgun (WGS) entry which is preliminary data.</text>
</comment>
<dbReference type="InterPro" id="IPR000600">
    <property type="entry name" value="ROK"/>
</dbReference>
<dbReference type="PANTHER" id="PTHR18964:SF149">
    <property type="entry name" value="BIFUNCTIONAL UDP-N-ACETYLGLUCOSAMINE 2-EPIMERASE_N-ACETYLMANNOSAMINE KINASE"/>
    <property type="match status" value="1"/>
</dbReference>
<evidence type="ECO:0000256" key="4">
    <source>
        <dbReference type="ARBA" id="ARBA00022679"/>
    </source>
</evidence>